<sequence length="89" mass="10357">MSKYKSQLRIPTEQLSRILGLEEKRVKITHVEYNHERDLIQFIFEGEEETNLTPLVGEFQTIPAINGDCLNEILTNHFNKINDQSIGEK</sequence>
<organism evidence="1 2">
    <name type="scientific">Oceanobacillus profundus</name>
    <dbReference type="NCBI Taxonomy" id="372463"/>
    <lineage>
        <taxon>Bacteria</taxon>
        <taxon>Bacillati</taxon>
        <taxon>Bacillota</taxon>
        <taxon>Bacilli</taxon>
        <taxon>Bacillales</taxon>
        <taxon>Bacillaceae</taxon>
        <taxon>Oceanobacillus</taxon>
    </lineage>
</organism>
<dbReference type="EMBL" id="QWEH01000007">
    <property type="protein sequence ID" value="RHW32012.1"/>
    <property type="molecule type" value="Genomic_DNA"/>
</dbReference>
<name>A0A417YGY3_9BACI</name>
<accession>A0A417YGY3</accession>
<evidence type="ECO:0000313" key="2">
    <source>
        <dbReference type="Proteomes" id="UP000285456"/>
    </source>
</evidence>
<comment type="caution">
    <text evidence="1">The sequence shown here is derived from an EMBL/GenBank/DDBJ whole genome shotgun (WGS) entry which is preliminary data.</text>
</comment>
<reference evidence="1 2" key="1">
    <citation type="journal article" date="2007" name="Int. J. Syst. Evol. Microbiol.">
        <title>Oceanobacillus profundus sp. nov., isolated from a deep-sea sediment core.</title>
        <authorList>
            <person name="Kim Y.G."/>
            <person name="Choi D.H."/>
            <person name="Hyun S."/>
            <person name="Cho B.C."/>
        </authorList>
    </citation>
    <scope>NUCLEOTIDE SEQUENCE [LARGE SCALE GENOMIC DNA]</scope>
    <source>
        <strain evidence="1 2">DSM 18246</strain>
    </source>
</reference>
<proteinExistence type="predicted"/>
<keyword evidence="2" id="KW-1185">Reference proteome</keyword>
<dbReference type="RefSeq" id="WP_118889570.1">
    <property type="nucleotide sequence ID" value="NZ_PHUT01000007.1"/>
</dbReference>
<evidence type="ECO:0000313" key="1">
    <source>
        <dbReference type="EMBL" id="RHW32012.1"/>
    </source>
</evidence>
<dbReference type="AlphaFoldDB" id="A0A417YGY3"/>
<dbReference type="Proteomes" id="UP000285456">
    <property type="component" value="Unassembled WGS sequence"/>
</dbReference>
<gene>
    <name evidence="1" type="ORF">D1B32_12310</name>
</gene>
<protein>
    <submittedName>
        <fullName evidence="1">Uncharacterized protein</fullName>
    </submittedName>
</protein>